<sequence>MTTTTIETLQQEYERLSDQQDLLRTQVRNAGGATLEQKDRSRAIARRLREILAIPPAGYALPKAAADLLAHAEAHGWDTAVRWTPPGWEDAVSVRVGVRREMTIAEKKAAAYCRSGAWLYELTYHSRDCPAGKVKRFGAGRGCTPDMAQAEYPPAPSLKAIRAVITANPAPQAVA</sequence>
<evidence type="ECO:0000313" key="2">
    <source>
        <dbReference type="Proteomes" id="UP001500909"/>
    </source>
</evidence>
<proteinExistence type="predicted"/>
<comment type="caution">
    <text evidence="1">The sequence shown here is derived from an EMBL/GenBank/DDBJ whole genome shotgun (WGS) entry which is preliminary data.</text>
</comment>
<keyword evidence="2" id="KW-1185">Reference proteome</keyword>
<gene>
    <name evidence="1" type="ORF">GCM10010361_78140</name>
</gene>
<protein>
    <submittedName>
        <fullName evidence="1">Uncharacterized protein</fullName>
    </submittedName>
</protein>
<dbReference type="EMBL" id="BAAABY010000070">
    <property type="protein sequence ID" value="GAA0500993.1"/>
    <property type="molecule type" value="Genomic_DNA"/>
</dbReference>
<dbReference type="RefSeq" id="WP_346100455.1">
    <property type="nucleotide sequence ID" value="NZ_BAAABY010000070.1"/>
</dbReference>
<name>A0ABP3LIG8_9ACTN</name>
<reference evidence="2" key="1">
    <citation type="journal article" date="2019" name="Int. J. Syst. Evol. Microbiol.">
        <title>The Global Catalogue of Microorganisms (GCM) 10K type strain sequencing project: providing services to taxonomists for standard genome sequencing and annotation.</title>
        <authorList>
            <consortium name="The Broad Institute Genomics Platform"/>
            <consortium name="The Broad Institute Genome Sequencing Center for Infectious Disease"/>
            <person name="Wu L."/>
            <person name="Ma J."/>
        </authorList>
    </citation>
    <scope>NUCLEOTIDE SEQUENCE [LARGE SCALE GENOMIC DNA]</scope>
    <source>
        <strain evidence="2">JCM 4805</strain>
    </source>
</reference>
<organism evidence="1 2">
    <name type="scientific">Streptomyces olivaceiscleroticus</name>
    <dbReference type="NCBI Taxonomy" id="68245"/>
    <lineage>
        <taxon>Bacteria</taxon>
        <taxon>Bacillati</taxon>
        <taxon>Actinomycetota</taxon>
        <taxon>Actinomycetes</taxon>
        <taxon>Kitasatosporales</taxon>
        <taxon>Streptomycetaceae</taxon>
        <taxon>Streptomyces</taxon>
    </lineage>
</organism>
<dbReference type="Proteomes" id="UP001500909">
    <property type="component" value="Unassembled WGS sequence"/>
</dbReference>
<accession>A0ABP3LIG8</accession>
<evidence type="ECO:0000313" key="1">
    <source>
        <dbReference type="EMBL" id="GAA0500993.1"/>
    </source>
</evidence>